<evidence type="ECO:0000259" key="1">
    <source>
        <dbReference type="Pfam" id="PF12680"/>
    </source>
</evidence>
<dbReference type="SUPFAM" id="SSF54427">
    <property type="entry name" value="NTF2-like"/>
    <property type="match status" value="1"/>
</dbReference>
<protein>
    <recommendedName>
        <fullName evidence="1">SnoaL-like domain-containing protein</fullName>
    </recommendedName>
</protein>
<reference evidence="2" key="1">
    <citation type="submission" date="2023-06" db="EMBL/GenBank/DDBJ databases">
        <title>Gordonia sp. nov. and Pseudochrobactrum sp. nov., two species isolated from the burying beetle Nicrophorus vespilloides.</title>
        <authorList>
            <person name="Poehlein A."/>
            <person name="Guzman J."/>
            <person name="Daniel R."/>
            <person name="Vilcinskas A."/>
        </authorList>
    </citation>
    <scope>NUCLEOTIDE SEQUENCE</scope>
    <source>
        <strain evidence="2">MP11Mi</strain>
    </source>
</reference>
<dbReference type="Gene3D" id="3.10.450.50">
    <property type="match status" value="1"/>
</dbReference>
<dbReference type="EMBL" id="CP128986">
    <property type="protein sequence ID" value="WOC11237.1"/>
    <property type="molecule type" value="Genomic_DNA"/>
</dbReference>
<sequence>MRETTDTDLYRRWIDDLWNGPKDRMKLAEIAEEFVDDDFIGHWPTTDVVGPGKLAALIAAVKATHKGLEYSLEVEPFGGDGYVAARWISHGTVRAGDNVYASGNDILRVSDGRLAECWVASPGM</sequence>
<dbReference type="InterPro" id="IPR037401">
    <property type="entry name" value="SnoaL-like"/>
</dbReference>
<dbReference type="InterPro" id="IPR032710">
    <property type="entry name" value="NTF2-like_dom_sf"/>
</dbReference>
<dbReference type="AlphaFoldDB" id="A0AA97CSD4"/>
<feature type="domain" description="SnoaL-like" evidence="1">
    <location>
        <begin position="11"/>
        <end position="116"/>
    </location>
</feature>
<name>A0AA97CSD4_9ACTN</name>
<evidence type="ECO:0000313" key="2">
    <source>
        <dbReference type="EMBL" id="WOC11237.1"/>
    </source>
</evidence>
<organism evidence="2">
    <name type="scientific">Gordonia sp. MP11Mi</name>
    <dbReference type="NCBI Taxonomy" id="3022769"/>
    <lineage>
        <taxon>Bacteria</taxon>
        <taxon>Bacillati</taxon>
        <taxon>Actinomycetota</taxon>
        <taxon>Actinomycetes</taxon>
        <taxon>Mycobacteriales</taxon>
        <taxon>Gordoniaceae</taxon>
        <taxon>Gordonia</taxon>
    </lineage>
</organism>
<dbReference type="RefSeq" id="WP_420040563.1">
    <property type="nucleotide sequence ID" value="NZ_CP128986.1"/>
</dbReference>
<accession>A0AA97CSD4</accession>
<dbReference type="Pfam" id="PF12680">
    <property type="entry name" value="SnoaL_2"/>
    <property type="match status" value="1"/>
</dbReference>
<gene>
    <name evidence="2" type="ORF">MP11Mi_03040</name>
</gene>
<proteinExistence type="predicted"/>